<reference evidence="7" key="1">
    <citation type="submission" date="2012-09" db="EMBL/GenBank/DDBJ databases">
        <title>Genome sequencing and comparative transcriptomics of race 1 and race 4 of banana pathogen: Fusarium oxysporum f. sp. cubense.</title>
        <authorList>
            <person name="Fang X."/>
            <person name="Huang J."/>
        </authorList>
    </citation>
    <scope>NUCLEOTIDE SEQUENCE [LARGE SCALE GENOMIC DNA]</scope>
    <source>
        <strain evidence="7">race 4</strain>
    </source>
</reference>
<keyword evidence="4" id="KW-0804">Transcription</keyword>
<dbReference type="PANTHER" id="PTHR47338">
    <property type="entry name" value="ZN(II)2CYS6 TRANSCRIPTION FACTOR (EUROFUNG)-RELATED"/>
    <property type="match status" value="1"/>
</dbReference>
<proteinExistence type="predicted"/>
<dbReference type="AlphaFoldDB" id="N1S4Z6"/>
<comment type="subcellular location">
    <subcellularLocation>
        <location evidence="1">Nucleus</location>
    </subcellularLocation>
</comment>
<keyword evidence="7" id="KW-1185">Reference proteome</keyword>
<evidence type="ECO:0000313" key="7">
    <source>
        <dbReference type="Proteomes" id="UP000016929"/>
    </source>
</evidence>
<dbReference type="GO" id="GO:0000981">
    <property type="term" value="F:DNA-binding transcription factor activity, RNA polymerase II-specific"/>
    <property type="evidence" value="ECO:0007669"/>
    <property type="project" value="InterPro"/>
</dbReference>
<keyword evidence="2" id="KW-0479">Metal-binding</keyword>
<dbReference type="HOGENOM" id="CLU_015161_1_2_1"/>
<dbReference type="EMBL" id="KB726223">
    <property type="protein sequence ID" value="EMT73913.1"/>
    <property type="molecule type" value="Genomic_DNA"/>
</dbReference>
<organism evidence="6 7">
    <name type="scientific">Fusarium oxysporum f. sp. cubense (strain race 4)</name>
    <name type="common">Panama disease fungus</name>
    <dbReference type="NCBI Taxonomy" id="2502994"/>
    <lineage>
        <taxon>Eukaryota</taxon>
        <taxon>Fungi</taxon>
        <taxon>Dikarya</taxon>
        <taxon>Ascomycota</taxon>
        <taxon>Pezizomycotina</taxon>
        <taxon>Sordariomycetes</taxon>
        <taxon>Hypocreomycetidae</taxon>
        <taxon>Hypocreales</taxon>
        <taxon>Nectriaceae</taxon>
        <taxon>Fusarium</taxon>
        <taxon>Fusarium oxysporum species complex</taxon>
    </lineage>
</organism>
<sequence length="531" mass="60480">MPPTNPGLEPLTRHACEPCRYHNIPPTWYRDAYLMIDIDVIIYQEAGLGLTVEGRDEEQPPRYLLWSFMSLMLNFSTHNFFNGQESTAAEFYSREAEQTVMEESSEGVPAIELVQALCLIALKHLKSTLKALRLLSYECLSTPRDHAQTRSYWLVHALECLFVPIKTTTSDFQVPDYPDLTLIPPLPDSSGTEEAAQDTVHVTGSSTTEIDRVGIIAHSLRIIDIWGELTSYLHTLRQGKTEKPWSPDSIHMRINLELIDFEAKSPKKLFLCNAYLSRRTRDEVSRYPEFWNRFMVGQLMWHATHAILNHPFIHLSLLASQGSIPPSCFFMQQRIDMAIYHSNWTFRLLEMFDNLMDIVDPMIANAMAGTATVSWLFQFSKDQEIAQKAQNNLNKCEEFLCQVAQTWPHISQKIDALRKLQALARENYRQCSSQGTTISFQSAWFWDLLSPRPSFGANEARAPGLRGETKSEISLKNHFVLPLHDGLGSEPGNPLVGLAVDPFLVMPGELELFNIDSLSHDFFQSGLWDPI</sequence>
<accession>N1S4Z6</accession>
<dbReference type="STRING" id="1229665.N1S4Z6"/>
<keyword evidence="5" id="KW-0539">Nucleus</keyword>
<name>N1S4Z6_FUSC4</name>
<dbReference type="Proteomes" id="UP000016929">
    <property type="component" value="Unassembled WGS sequence"/>
</dbReference>
<evidence type="ECO:0000256" key="2">
    <source>
        <dbReference type="ARBA" id="ARBA00022723"/>
    </source>
</evidence>
<evidence type="ECO:0008006" key="8">
    <source>
        <dbReference type="Google" id="ProtNLM"/>
    </source>
</evidence>
<dbReference type="OrthoDB" id="2943660at2759"/>
<dbReference type="PANTHER" id="PTHR47338:SF9">
    <property type="entry name" value="ZN(II)2CYS6 TRANSCRIPTION FACTOR (EUROFUNG)"/>
    <property type="match status" value="1"/>
</dbReference>
<dbReference type="GO" id="GO:0046872">
    <property type="term" value="F:metal ion binding"/>
    <property type="evidence" value="ECO:0007669"/>
    <property type="project" value="UniProtKB-KW"/>
</dbReference>
<dbReference type="CDD" id="cd12148">
    <property type="entry name" value="fungal_TF_MHR"/>
    <property type="match status" value="1"/>
</dbReference>
<evidence type="ECO:0000256" key="1">
    <source>
        <dbReference type="ARBA" id="ARBA00004123"/>
    </source>
</evidence>
<gene>
    <name evidence="6" type="ORF">FOC4_g10002953</name>
</gene>
<reference evidence="7" key="2">
    <citation type="journal article" date="2014" name="PLoS ONE">
        <title>Genome and Transcriptome Analysis of the Fungal Pathogen Fusarium oxysporum f. sp. cubense Causing Banana Vascular Wilt Disease.</title>
        <authorList>
            <person name="Guo L."/>
            <person name="Han L."/>
            <person name="Yang L."/>
            <person name="Zeng H."/>
            <person name="Fan D."/>
            <person name="Zhu Y."/>
            <person name="Feng Y."/>
            <person name="Wang G."/>
            <person name="Peng C."/>
            <person name="Jiang X."/>
            <person name="Zhou D."/>
            <person name="Ni P."/>
            <person name="Liang C."/>
            <person name="Liu L."/>
            <person name="Wang J."/>
            <person name="Mao C."/>
            <person name="Fang X."/>
            <person name="Peng M."/>
            <person name="Huang J."/>
        </authorList>
    </citation>
    <scope>NUCLEOTIDE SEQUENCE [LARGE SCALE GENOMIC DNA]</scope>
    <source>
        <strain evidence="7">race 4</strain>
    </source>
</reference>
<dbReference type="GO" id="GO:0005634">
    <property type="term" value="C:nucleus"/>
    <property type="evidence" value="ECO:0007669"/>
    <property type="project" value="UniProtKB-SubCell"/>
</dbReference>
<evidence type="ECO:0000256" key="4">
    <source>
        <dbReference type="ARBA" id="ARBA00023163"/>
    </source>
</evidence>
<evidence type="ECO:0000256" key="5">
    <source>
        <dbReference type="ARBA" id="ARBA00023242"/>
    </source>
</evidence>
<evidence type="ECO:0000256" key="3">
    <source>
        <dbReference type="ARBA" id="ARBA00023015"/>
    </source>
</evidence>
<protein>
    <recommendedName>
        <fullName evidence="8">Transcription factor domain-containing protein</fullName>
    </recommendedName>
</protein>
<evidence type="ECO:0000313" key="6">
    <source>
        <dbReference type="EMBL" id="EMT73913.1"/>
    </source>
</evidence>
<dbReference type="InterPro" id="IPR050815">
    <property type="entry name" value="TF_fung"/>
</dbReference>
<keyword evidence="3" id="KW-0805">Transcription regulation</keyword>